<evidence type="ECO:0000256" key="1">
    <source>
        <dbReference type="ARBA" id="ARBA00023125"/>
    </source>
</evidence>
<dbReference type="Pfam" id="PF13560">
    <property type="entry name" value="HTH_31"/>
    <property type="match status" value="1"/>
</dbReference>
<dbReference type="PANTHER" id="PTHR46797:SF1">
    <property type="entry name" value="METHYLPHOSPHONATE SYNTHASE"/>
    <property type="match status" value="1"/>
</dbReference>
<protein>
    <recommendedName>
        <fullName evidence="2">HTH cro/C1-type domain-containing protein</fullName>
    </recommendedName>
</protein>
<dbReference type="GO" id="GO:0003700">
    <property type="term" value="F:DNA-binding transcription factor activity"/>
    <property type="evidence" value="ECO:0007669"/>
    <property type="project" value="TreeGrafter"/>
</dbReference>
<reference evidence="3 4" key="1">
    <citation type="submission" date="2016-01" db="EMBL/GenBank/DDBJ databases">
        <title>The new phylogeny of the genus Mycobacterium.</title>
        <authorList>
            <person name="Tarcisio F."/>
            <person name="Conor M."/>
            <person name="Antonella G."/>
            <person name="Elisabetta G."/>
            <person name="Giulia F.S."/>
            <person name="Sara T."/>
            <person name="Anna F."/>
            <person name="Clotilde B."/>
            <person name="Roberto B."/>
            <person name="Veronica D.S."/>
            <person name="Fabio R."/>
            <person name="Monica P."/>
            <person name="Olivier J."/>
            <person name="Enrico T."/>
            <person name="Nicola S."/>
        </authorList>
    </citation>
    <scope>NUCLEOTIDE SEQUENCE [LARGE SCALE GENOMIC DNA]</scope>
    <source>
        <strain evidence="3 4">DSM 44179</strain>
    </source>
</reference>
<dbReference type="OrthoDB" id="4628685at2"/>
<dbReference type="InterPro" id="IPR010982">
    <property type="entry name" value="Lambda_DNA-bd_dom_sf"/>
</dbReference>
<evidence type="ECO:0000313" key="4">
    <source>
        <dbReference type="Proteomes" id="UP000193484"/>
    </source>
</evidence>
<dbReference type="RefSeq" id="WP_085092824.1">
    <property type="nucleotide sequence ID" value="NZ_JACKRW010000502.1"/>
</dbReference>
<name>A0A1X1RKK8_MYCFA</name>
<dbReference type="Gene3D" id="1.10.260.40">
    <property type="entry name" value="lambda repressor-like DNA-binding domains"/>
    <property type="match status" value="1"/>
</dbReference>
<keyword evidence="4" id="KW-1185">Reference proteome</keyword>
<sequence>MADTKEGSAEILVALGETIRAHRHRAGLTQAELAELAGIGRLHLHHVESGRRNPTVVVLVNLAKGLGVPAGELLGDVSAARTS</sequence>
<dbReference type="SUPFAM" id="SSF47413">
    <property type="entry name" value="lambda repressor-like DNA-binding domains"/>
    <property type="match status" value="1"/>
</dbReference>
<dbReference type="SMART" id="SM00530">
    <property type="entry name" value="HTH_XRE"/>
    <property type="match status" value="1"/>
</dbReference>
<feature type="domain" description="HTH cro/C1-type" evidence="2">
    <location>
        <begin position="19"/>
        <end position="73"/>
    </location>
</feature>
<dbReference type="GO" id="GO:0005829">
    <property type="term" value="C:cytosol"/>
    <property type="evidence" value="ECO:0007669"/>
    <property type="project" value="TreeGrafter"/>
</dbReference>
<gene>
    <name evidence="3" type="ORF">AWC04_02600</name>
</gene>
<evidence type="ECO:0000313" key="3">
    <source>
        <dbReference type="EMBL" id="ORV08069.1"/>
    </source>
</evidence>
<dbReference type="EMBL" id="LQOJ01000017">
    <property type="protein sequence ID" value="ORV08069.1"/>
    <property type="molecule type" value="Genomic_DNA"/>
</dbReference>
<keyword evidence="1" id="KW-0238">DNA-binding</keyword>
<dbReference type="Proteomes" id="UP000193484">
    <property type="component" value="Unassembled WGS sequence"/>
</dbReference>
<dbReference type="CDD" id="cd00093">
    <property type="entry name" value="HTH_XRE"/>
    <property type="match status" value="1"/>
</dbReference>
<dbReference type="InterPro" id="IPR001387">
    <property type="entry name" value="Cro/C1-type_HTH"/>
</dbReference>
<comment type="caution">
    <text evidence="3">The sequence shown here is derived from an EMBL/GenBank/DDBJ whole genome shotgun (WGS) entry which is preliminary data.</text>
</comment>
<dbReference type="PANTHER" id="PTHR46797">
    <property type="entry name" value="HTH-TYPE TRANSCRIPTIONAL REGULATOR"/>
    <property type="match status" value="1"/>
</dbReference>
<organism evidence="3 4">
    <name type="scientific">Mycolicibacterium fallax</name>
    <name type="common">Mycobacterium fallax</name>
    <dbReference type="NCBI Taxonomy" id="1793"/>
    <lineage>
        <taxon>Bacteria</taxon>
        <taxon>Bacillati</taxon>
        <taxon>Actinomycetota</taxon>
        <taxon>Actinomycetes</taxon>
        <taxon>Mycobacteriales</taxon>
        <taxon>Mycobacteriaceae</taxon>
        <taxon>Mycolicibacterium</taxon>
    </lineage>
</organism>
<dbReference type="PROSITE" id="PS50943">
    <property type="entry name" value="HTH_CROC1"/>
    <property type="match status" value="1"/>
</dbReference>
<proteinExistence type="predicted"/>
<evidence type="ECO:0000259" key="2">
    <source>
        <dbReference type="PROSITE" id="PS50943"/>
    </source>
</evidence>
<dbReference type="InterPro" id="IPR050807">
    <property type="entry name" value="TransReg_Diox_bact_type"/>
</dbReference>
<dbReference type="AlphaFoldDB" id="A0A1X1RKK8"/>
<dbReference type="STRING" id="1793.AWC04_02600"/>
<accession>A0A1X1RKK8</accession>
<dbReference type="GO" id="GO:0003677">
    <property type="term" value="F:DNA binding"/>
    <property type="evidence" value="ECO:0007669"/>
    <property type="project" value="UniProtKB-KW"/>
</dbReference>